<dbReference type="PANTHER" id="PTHR12550">
    <property type="entry name" value="HEPATOMA-DERIVED GROWTH FACTOR-RELATED"/>
    <property type="match status" value="1"/>
</dbReference>
<evidence type="ECO:0000313" key="15">
    <source>
        <dbReference type="Ensembl" id="ENSAZOP00000016045.1"/>
    </source>
</evidence>
<feature type="domain" description="PWWP" evidence="13">
    <location>
        <begin position="31"/>
        <end position="83"/>
    </location>
</feature>
<evidence type="ECO:0000256" key="11">
    <source>
        <dbReference type="ARBA" id="ARBA00039350"/>
    </source>
</evidence>
<keyword evidence="8" id="KW-0233">DNA recombination</keyword>
<dbReference type="Pfam" id="PF00855">
    <property type="entry name" value="PWWP"/>
    <property type="match status" value="1"/>
</dbReference>
<dbReference type="GO" id="GO:0006310">
    <property type="term" value="P:DNA recombination"/>
    <property type="evidence" value="ECO:0007669"/>
    <property type="project" value="UniProtKB-KW"/>
</dbReference>
<evidence type="ECO:0000256" key="4">
    <source>
        <dbReference type="ARBA" id="ARBA00022490"/>
    </source>
</evidence>
<dbReference type="PANTHER" id="PTHR12550:SF18">
    <property type="entry name" value="HEPATOMA-DERIVED GROWTH FACTOR-RELATED PROTEIN 2"/>
    <property type="match status" value="1"/>
</dbReference>
<feature type="compositionally biased region" description="Basic residues" evidence="12">
    <location>
        <begin position="144"/>
        <end position="161"/>
    </location>
</feature>
<dbReference type="SUPFAM" id="SSF63748">
    <property type="entry name" value="Tudor/PWWP/MBT"/>
    <property type="match status" value="1"/>
</dbReference>
<dbReference type="InterPro" id="IPR000313">
    <property type="entry name" value="PWWP_dom"/>
</dbReference>
<evidence type="ECO:0000256" key="6">
    <source>
        <dbReference type="ARBA" id="ARBA00022763"/>
    </source>
</evidence>
<dbReference type="GO" id="GO:0061628">
    <property type="term" value="F:histone H3K27me3 reader activity"/>
    <property type="evidence" value="ECO:0007669"/>
    <property type="project" value="TreeGrafter"/>
</dbReference>
<evidence type="ECO:0000256" key="3">
    <source>
        <dbReference type="ARBA" id="ARBA00005309"/>
    </source>
</evidence>
<accession>A0A8B9V0P9</accession>
<keyword evidence="4" id="KW-0963">Cytoplasm</keyword>
<name>A0A8B9V0P9_9AVES</name>
<feature type="region of interest" description="Disordered" evidence="12">
    <location>
        <begin position="82"/>
        <end position="397"/>
    </location>
</feature>
<proteinExistence type="inferred from homology"/>
<dbReference type="SUPFAM" id="SSF140576">
    <property type="entry name" value="HIV integrase-binding domain"/>
    <property type="match status" value="1"/>
</dbReference>
<feature type="compositionally biased region" description="Basic and acidic residues" evidence="12">
    <location>
        <begin position="184"/>
        <end position="199"/>
    </location>
</feature>
<evidence type="ECO:0000256" key="5">
    <source>
        <dbReference type="ARBA" id="ARBA00022541"/>
    </source>
</evidence>
<sequence>GPHAAAPLSLTTLPLWVSFQIDDIADGAVKPPPNKYPIFFFGTHETAFLGPKDLFPYEKYKDKYGKTNKRKGFNEGLWEIQNNPHASYSAPPPASSSDSDVPENDPMGGSDAGDDEDDPAMAAVTAEKMESDEDSDRGSDHSGLKRKSLAMKMPVAKRPRKSSSDLDQGSPSLTEEENSETSSESEKNSDQDFTPEKKPVARAPRRMPAGGRKKKVNVPLQWLGPRVAASGSSAHPWGEGAGCCPVAGSRSPSASPPAPAVTVCPVLGSDSDSDVDRISEWKRRDEERRRELEEKRKREQEEEIRRLREQEKEEKEKRKEKAEKGEEAHSDSDSSADDEVAKKGRKGRAKAPSSSDSDLEMEKEVSAALGGAGGAGGRQQQPVLSLPRQQEPPGPTVEEKLQKLHSEIKFALKVDNPDIKRCLNALEELGTLQVTSHILQKHTDVVATLKKIRRYKANKEVMEKAAEVYTRLKSRVLGPKMEAIQKANKAGPEKDKGDVDKSQEKLAGGETRNEKGEEETNAGNAPCPSLRAVPGSVRACSNLGADAVGTGRLLLRCLCSARSVQDYPNAERERARGESESVDDAEES</sequence>
<feature type="compositionally biased region" description="Basic and acidic residues" evidence="12">
    <location>
        <begin position="274"/>
        <end position="332"/>
    </location>
</feature>
<dbReference type="InterPro" id="IPR035441">
    <property type="entry name" value="TFIIS/LEDGF_dom_sf"/>
</dbReference>
<feature type="region of interest" description="Disordered" evidence="12">
    <location>
        <begin position="567"/>
        <end position="588"/>
    </location>
</feature>
<evidence type="ECO:0000256" key="12">
    <source>
        <dbReference type="SAM" id="MobiDB-lite"/>
    </source>
</evidence>
<dbReference type="GO" id="GO:0005737">
    <property type="term" value="C:cytoplasm"/>
    <property type="evidence" value="ECO:0007669"/>
    <property type="project" value="UniProtKB-SubCell"/>
</dbReference>
<evidence type="ECO:0000256" key="9">
    <source>
        <dbReference type="ARBA" id="ARBA00023204"/>
    </source>
</evidence>
<dbReference type="FunFam" id="1.20.930.10:FF:000009">
    <property type="entry name" value="Hepatoma-derived growth factor-related protein 2"/>
    <property type="match status" value="1"/>
</dbReference>
<dbReference type="Ensembl" id="ENSAZOT00000017257.1">
    <property type="protein sequence ID" value="ENSAZOP00000016045.1"/>
    <property type="gene ID" value="ENSAZOG00000010407.1"/>
</dbReference>
<evidence type="ECO:0000256" key="8">
    <source>
        <dbReference type="ARBA" id="ARBA00023172"/>
    </source>
</evidence>
<dbReference type="GO" id="GO:0006281">
    <property type="term" value="P:DNA repair"/>
    <property type="evidence" value="ECO:0007669"/>
    <property type="project" value="UniProtKB-KW"/>
</dbReference>
<dbReference type="AlphaFoldDB" id="A0A8B9V0P9"/>
<keyword evidence="9" id="KW-0234">DNA repair</keyword>
<keyword evidence="16" id="KW-1185">Reference proteome</keyword>
<evidence type="ECO:0000313" key="16">
    <source>
        <dbReference type="Proteomes" id="UP000694549"/>
    </source>
</evidence>
<organism evidence="15 16">
    <name type="scientific">Anas zonorhyncha</name>
    <name type="common">Eastern spot-billed duck</name>
    <dbReference type="NCBI Taxonomy" id="75864"/>
    <lineage>
        <taxon>Eukaryota</taxon>
        <taxon>Metazoa</taxon>
        <taxon>Chordata</taxon>
        <taxon>Craniata</taxon>
        <taxon>Vertebrata</taxon>
        <taxon>Euteleostomi</taxon>
        <taxon>Archelosauria</taxon>
        <taxon>Archosauria</taxon>
        <taxon>Dinosauria</taxon>
        <taxon>Saurischia</taxon>
        <taxon>Theropoda</taxon>
        <taxon>Coelurosauria</taxon>
        <taxon>Aves</taxon>
        <taxon>Neognathae</taxon>
        <taxon>Galloanserae</taxon>
        <taxon>Anseriformes</taxon>
        <taxon>Anatidae</taxon>
        <taxon>Anatinae</taxon>
        <taxon>Anas</taxon>
    </lineage>
</organism>
<evidence type="ECO:0000256" key="7">
    <source>
        <dbReference type="ARBA" id="ARBA00023054"/>
    </source>
</evidence>
<dbReference type="GO" id="GO:0062072">
    <property type="term" value="F:histone H3K9me2/3 reader activity"/>
    <property type="evidence" value="ECO:0007669"/>
    <property type="project" value="TreeGrafter"/>
</dbReference>
<dbReference type="Gene3D" id="1.20.930.10">
    <property type="entry name" value="Conserved domain common to transcription factors TFIIS, elongin A, CRSP70"/>
    <property type="match status" value="1"/>
</dbReference>
<keyword evidence="10" id="KW-0539">Nucleus</keyword>
<dbReference type="Proteomes" id="UP000694549">
    <property type="component" value="Unplaced"/>
</dbReference>
<reference evidence="15" key="1">
    <citation type="submission" date="2025-08" db="UniProtKB">
        <authorList>
            <consortium name="Ensembl"/>
        </authorList>
    </citation>
    <scope>IDENTIFICATION</scope>
</reference>
<keyword evidence="5" id="KW-0517">Myogenesis</keyword>
<dbReference type="InterPro" id="IPR021567">
    <property type="entry name" value="LEDGF_IBD"/>
</dbReference>
<dbReference type="Gene3D" id="2.30.30.140">
    <property type="match status" value="1"/>
</dbReference>
<protein>
    <recommendedName>
        <fullName evidence="11">Hepatoma-derived growth factor-related protein 2</fullName>
    </recommendedName>
</protein>
<evidence type="ECO:0000256" key="10">
    <source>
        <dbReference type="ARBA" id="ARBA00023242"/>
    </source>
</evidence>
<dbReference type="InterPro" id="IPR036218">
    <property type="entry name" value="HIVI-bd_sf"/>
</dbReference>
<comment type="similarity">
    <text evidence="3">Belongs to the HDGF family.</text>
</comment>
<evidence type="ECO:0000256" key="1">
    <source>
        <dbReference type="ARBA" id="ARBA00004123"/>
    </source>
</evidence>
<comment type="subcellular location">
    <subcellularLocation>
        <location evidence="2">Cytoplasm</location>
    </subcellularLocation>
    <subcellularLocation>
        <location evidence="1">Nucleus</location>
    </subcellularLocation>
</comment>
<dbReference type="GO" id="GO:0005634">
    <property type="term" value="C:nucleus"/>
    <property type="evidence" value="ECO:0007669"/>
    <property type="project" value="UniProtKB-SubCell"/>
</dbReference>
<keyword evidence="7" id="KW-0175">Coiled coil</keyword>
<feature type="compositionally biased region" description="Basic and acidic residues" evidence="12">
    <location>
        <begin position="491"/>
        <end position="504"/>
    </location>
</feature>
<keyword evidence="6" id="KW-0227">DNA damage</keyword>
<feature type="domain" description="Lens epithelium-derived growth factor integrase-binding" evidence="14">
    <location>
        <begin position="398"/>
        <end position="489"/>
    </location>
</feature>
<dbReference type="Pfam" id="PF11467">
    <property type="entry name" value="LEDGF"/>
    <property type="match status" value="1"/>
</dbReference>
<evidence type="ECO:0000259" key="13">
    <source>
        <dbReference type="Pfam" id="PF00855"/>
    </source>
</evidence>
<evidence type="ECO:0000256" key="2">
    <source>
        <dbReference type="ARBA" id="ARBA00004496"/>
    </source>
</evidence>
<dbReference type="GO" id="GO:0007517">
    <property type="term" value="P:muscle organ development"/>
    <property type="evidence" value="ECO:0007669"/>
    <property type="project" value="UniProtKB-KW"/>
</dbReference>
<evidence type="ECO:0000259" key="14">
    <source>
        <dbReference type="Pfam" id="PF11467"/>
    </source>
</evidence>
<feature type="region of interest" description="Disordered" evidence="12">
    <location>
        <begin position="487"/>
        <end position="529"/>
    </location>
</feature>
<feature type="compositionally biased region" description="Basic and acidic residues" evidence="12">
    <location>
        <begin position="569"/>
        <end position="579"/>
    </location>
</feature>
<reference evidence="15" key="2">
    <citation type="submission" date="2025-09" db="UniProtKB">
        <authorList>
            <consortium name="Ensembl"/>
        </authorList>
    </citation>
    <scope>IDENTIFICATION</scope>
</reference>